<accession>L9WGK3</accession>
<reference evidence="2 3" key="1">
    <citation type="journal article" date="2014" name="PLoS Genet.">
        <title>Phylogenetically driven sequencing of extremely halophilic archaea reveals strategies for static and dynamic osmo-response.</title>
        <authorList>
            <person name="Becker E.A."/>
            <person name="Seitzer P.M."/>
            <person name="Tritt A."/>
            <person name="Larsen D."/>
            <person name="Krusor M."/>
            <person name="Yao A.I."/>
            <person name="Wu D."/>
            <person name="Madern D."/>
            <person name="Eisen J.A."/>
            <person name="Darling A.E."/>
            <person name="Facciotti M.T."/>
        </authorList>
    </citation>
    <scope>NUCLEOTIDE SEQUENCE [LARGE SCALE GENOMIC DNA]</scope>
    <source>
        <strain evidence="2 3">JCM 12255</strain>
    </source>
</reference>
<dbReference type="InterPro" id="IPR015424">
    <property type="entry name" value="PyrdxlP-dep_Trfase"/>
</dbReference>
<keyword evidence="2" id="KW-0808">Transferase</keyword>
<dbReference type="InterPro" id="IPR000653">
    <property type="entry name" value="DegT/StrS_aminotransferase"/>
</dbReference>
<keyword evidence="2" id="KW-0032">Aminotransferase</keyword>
<dbReference type="Proteomes" id="UP000011602">
    <property type="component" value="Unassembled WGS sequence"/>
</dbReference>
<evidence type="ECO:0000256" key="1">
    <source>
        <dbReference type="RuleBase" id="RU004508"/>
    </source>
</evidence>
<dbReference type="RefSeq" id="WP_007261666.1">
    <property type="nucleotide sequence ID" value="NZ_AOHZ01000111.1"/>
</dbReference>
<dbReference type="SUPFAM" id="SSF53383">
    <property type="entry name" value="PLP-dependent transferases"/>
    <property type="match status" value="1"/>
</dbReference>
<keyword evidence="1" id="KW-0663">Pyridoxal phosphate</keyword>
<sequence>MISESPSLVAWSLSEPEPTGIESFLERYAAHVTFYGSGKAALYDGLAGFVEPDSNVLLPAYLPDAVAEPFHELGLEPRYYRLQSDLSPDLADVERRLDDETAAAVSVDYFGFPQPGFDSFSALVSEYDCYLIDDNAHAPLSVADGMLLGTRGDLGVTSLWKLLPIPDGAILYCNDETVAERFEPSSIAGVRDQLGTTDCRFALKSFVAELLDRNATLRQSVDELVAGRGPSVPDPRARYESGKTQMSKLSAYVIEDADPTAIRDARRENYRTWLAILEDCPDVDACYDSLPAGICPQVVPVRANDPQRFLADLEDCGVGAHTWPRLSETVVADPGYEVTKRLAREIVVLPVHQHIEPSSIESVGARLRR</sequence>
<dbReference type="PANTHER" id="PTHR30244:SF34">
    <property type="entry name" value="DTDP-4-AMINO-4,6-DIDEOXYGALACTOSE TRANSAMINASE"/>
    <property type="match status" value="1"/>
</dbReference>
<comment type="similarity">
    <text evidence="1">Belongs to the DegT/DnrJ/EryC1 family.</text>
</comment>
<name>L9WGK3_9EURY</name>
<gene>
    <name evidence="2" type="ORF">C493_22111</name>
</gene>
<organism evidence="2 3">
    <name type="scientific">Natronolimnohabitans innermongolicus JCM 12255</name>
    <dbReference type="NCBI Taxonomy" id="1227499"/>
    <lineage>
        <taxon>Archaea</taxon>
        <taxon>Methanobacteriati</taxon>
        <taxon>Methanobacteriota</taxon>
        <taxon>Stenosarchaea group</taxon>
        <taxon>Halobacteria</taxon>
        <taxon>Halobacteriales</taxon>
        <taxon>Natrialbaceae</taxon>
        <taxon>Natronolimnohabitans</taxon>
    </lineage>
</organism>
<dbReference type="GO" id="GO:0030170">
    <property type="term" value="F:pyridoxal phosphate binding"/>
    <property type="evidence" value="ECO:0007669"/>
    <property type="project" value="TreeGrafter"/>
</dbReference>
<dbReference type="InterPro" id="IPR015421">
    <property type="entry name" value="PyrdxlP-dep_Trfase_major"/>
</dbReference>
<dbReference type="EMBL" id="AOHZ01000111">
    <property type="protein sequence ID" value="ELY48574.1"/>
    <property type="molecule type" value="Genomic_DNA"/>
</dbReference>
<dbReference type="STRING" id="1227499.C493_22111"/>
<evidence type="ECO:0000313" key="3">
    <source>
        <dbReference type="Proteomes" id="UP000011602"/>
    </source>
</evidence>
<dbReference type="GO" id="GO:0008483">
    <property type="term" value="F:transaminase activity"/>
    <property type="evidence" value="ECO:0007669"/>
    <property type="project" value="UniProtKB-KW"/>
</dbReference>
<protein>
    <submittedName>
        <fullName evidence="2">DegT/DnrJ/EryC1/StrS aminotransferase</fullName>
    </submittedName>
</protein>
<dbReference type="OrthoDB" id="358899at2157"/>
<keyword evidence="3" id="KW-1185">Reference proteome</keyword>
<dbReference type="Pfam" id="PF01041">
    <property type="entry name" value="DegT_DnrJ_EryC1"/>
    <property type="match status" value="1"/>
</dbReference>
<comment type="caution">
    <text evidence="2">The sequence shown here is derived from an EMBL/GenBank/DDBJ whole genome shotgun (WGS) entry which is preliminary data.</text>
</comment>
<evidence type="ECO:0000313" key="2">
    <source>
        <dbReference type="EMBL" id="ELY48574.1"/>
    </source>
</evidence>
<proteinExistence type="inferred from homology"/>
<dbReference type="GO" id="GO:0000271">
    <property type="term" value="P:polysaccharide biosynthetic process"/>
    <property type="evidence" value="ECO:0007669"/>
    <property type="project" value="TreeGrafter"/>
</dbReference>
<dbReference type="AlphaFoldDB" id="L9WGK3"/>
<dbReference type="Gene3D" id="3.40.640.10">
    <property type="entry name" value="Type I PLP-dependent aspartate aminotransferase-like (Major domain)"/>
    <property type="match status" value="1"/>
</dbReference>
<dbReference type="PATRIC" id="fig|1227499.3.peg.4543"/>
<dbReference type="eggNOG" id="arCOG00118">
    <property type="taxonomic scope" value="Archaea"/>
</dbReference>
<dbReference type="PANTHER" id="PTHR30244">
    <property type="entry name" value="TRANSAMINASE"/>
    <property type="match status" value="1"/>
</dbReference>